<accession>A0A383DMH8</accession>
<sequence length="149" mass="16647">MAIIRSAGTEIIRSAHFETVTDTTQDLILGVQHHIYTVLSIIIHANGLNAAGDYARVWIQGYDSKQGTTNQMITLFQEDFQLETTFVWNDKFSFNGYEPIDYTGPLSTVVEQDAIADRGSGVLQTLAMDAEHSNDDFDVHVTYIDQNNS</sequence>
<protein>
    <submittedName>
        <fullName evidence="1">Uncharacterized protein</fullName>
    </submittedName>
</protein>
<dbReference type="AlphaFoldDB" id="A0A383DMH8"/>
<dbReference type="EMBL" id="UINC01218446">
    <property type="protein sequence ID" value="SVE45470.1"/>
    <property type="molecule type" value="Genomic_DNA"/>
</dbReference>
<evidence type="ECO:0000313" key="1">
    <source>
        <dbReference type="EMBL" id="SVE45470.1"/>
    </source>
</evidence>
<gene>
    <name evidence="1" type="ORF">METZ01_LOCUS498324</name>
</gene>
<organism evidence="1">
    <name type="scientific">marine metagenome</name>
    <dbReference type="NCBI Taxonomy" id="408172"/>
    <lineage>
        <taxon>unclassified sequences</taxon>
        <taxon>metagenomes</taxon>
        <taxon>ecological metagenomes</taxon>
    </lineage>
</organism>
<proteinExistence type="predicted"/>
<name>A0A383DMH8_9ZZZZ</name>
<reference evidence="1" key="1">
    <citation type="submission" date="2018-05" db="EMBL/GenBank/DDBJ databases">
        <authorList>
            <person name="Lanie J.A."/>
            <person name="Ng W.-L."/>
            <person name="Kazmierczak K.M."/>
            <person name="Andrzejewski T.M."/>
            <person name="Davidsen T.M."/>
            <person name="Wayne K.J."/>
            <person name="Tettelin H."/>
            <person name="Glass J.I."/>
            <person name="Rusch D."/>
            <person name="Podicherti R."/>
            <person name="Tsui H.-C.T."/>
            <person name="Winkler M.E."/>
        </authorList>
    </citation>
    <scope>NUCLEOTIDE SEQUENCE</scope>
</reference>